<dbReference type="Proteomes" id="UP000181998">
    <property type="component" value="Unassembled WGS sequence"/>
</dbReference>
<feature type="transmembrane region" description="Helical" evidence="1">
    <location>
        <begin position="494"/>
        <end position="514"/>
    </location>
</feature>
<dbReference type="AlphaFoldDB" id="A0A1H9G8B6"/>
<keyword evidence="1" id="KW-1133">Transmembrane helix</keyword>
<feature type="transmembrane region" description="Helical" evidence="1">
    <location>
        <begin position="434"/>
        <end position="453"/>
    </location>
</feature>
<keyword evidence="1" id="KW-0472">Membrane</keyword>
<dbReference type="RefSeq" id="WP_074722249.1">
    <property type="nucleotide sequence ID" value="NZ_FOFX01000057.1"/>
</dbReference>
<dbReference type="EMBL" id="FOFX01000057">
    <property type="protein sequence ID" value="SEQ46361.1"/>
    <property type="molecule type" value="Genomic_DNA"/>
</dbReference>
<name>A0A1H9G8B6_9PROT</name>
<organism evidence="2 3">
    <name type="scientific">Nitrosomonas ureae</name>
    <dbReference type="NCBI Taxonomy" id="44577"/>
    <lineage>
        <taxon>Bacteria</taxon>
        <taxon>Pseudomonadati</taxon>
        <taxon>Pseudomonadota</taxon>
        <taxon>Betaproteobacteria</taxon>
        <taxon>Nitrosomonadales</taxon>
        <taxon>Nitrosomonadaceae</taxon>
        <taxon>Nitrosomonas</taxon>
    </lineage>
</organism>
<proteinExistence type="predicted"/>
<sequence>MNKCTFTGCTNNAFNTKEECALHFKKRSATYGEDFNSSFYQDLIAYIQKLAVKELPLKNYDPNVINPSNINSILHSQELNQQKKEAISKFLNELPIELADIDFPVLNNDSNSNYLRVLEKLKPIHFKNCSFRFQDTFFIQNKTISFEDCIFHSDWDMKALDSDSISQDVKFKNCEFRRNITIKSDTLNKASIQQNLFSDCNFRKKLAIERISFDLCLLFKNSDNKLTNIREIHIIECEFNNKFSLNHCEVFNFCMKDSVLNSKFEFKNNKVMNQFELNNTNYVKIVDMYESKFHSKFEIRKSIFNDFVGFEKCEFYETENTNAAQFVYATFLSFVNFRNTKFMNGLNIENINLKETPNFLNTIINPANTNRETFRIVKNSFDKSGNLISAHKFFAEEMRKYKAEVNISGKFTHKLILNFNSIFSNFGQSYLRPFFSLVIFTLIYYCLQLGYAYNVLYEIHPPYNDMFLLFSHHLNGLAKSVTPFTRFLYEGMEFLSLFFYIFNSIFIWLTIVAIKRCTQR</sequence>
<dbReference type="OrthoDB" id="965965at2"/>
<protein>
    <recommendedName>
        <fullName evidence="4">Pentapeptide repeat-containing protein</fullName>
    </recommendedName>
</protein>
<evidence type="ECO:0000313" key="2">
    <source>
        <dbReference type="EMBL" id="SEQ46361.1"/>
    </source>
</evidence>
<reference evidence="2 3" key="1">
    <citation type="submission" date="2016-10" db="EMBL/GenBank/DDBJ databases">
        <authorList>
            <person name="de Groot N.N."/>
        </authorList>
    </citation>
    <scope>NUCLEOTIDE SEQUENCE [LARGE SCALE GENOMIC DNA]</scope>
    <source>
        <strain evidence="2 3">Nm9</strain>
    </source>
</reference>
<evidence type="ECO:0000256" key="1">
    <source>
        <dbReference type="SAM" id="Phobius"/>
    </source>
</evidence>
<gene>
    <name evidence="2" type="ORF">SAMN05421510_105713</name>
</gene>
<keyword evidence="1" id="KW-0812">Transmembrane</keyword>
<evidence type="ECO:0008006" key="4">
    <source>
        <dbReference type="Google" id="ProtNLM"/>
    </source>
</evidence>
<accession>A0A1H9G8B6</accession>
<evidence type="ECO:0000313" key="3">
    <source>
        <dbReference type="Proteomes" id="UP000181998"/>
    </source>
</evidence>